<organism evidence="1 2">
    <name type="scientific">Adineta steineri</name>
    <dbReference type="NCBI Taxonomy" id="433720"/>
    <lineage>
        <taxon>Eukaryota</taxon>
        <taxon>Metazoa</taxon>
        <taxon>Spiralia</taxon>
        <taxon>Gnathifera</taxon>
        <taxon>Rotifera</taxon>
        <taxon>Eurotatoria</taxon>
        <taxon>Bdelloidea</taxon>
        <taxon>Adinetida</taxon>
        <taxon>Adinetidae</taxon>
        <taxon>Adineta</taxon>
    </lineage>
</organism>
<sequence>SYPLHEEPLLLQKKLYKG</sequence>
<gene>
    <name evidence="1" type="ORF">IZO911_LOCUS45906</name>
</gene>
<dbReference type="Proteomes" id="UP000663860">
    <property type="component" value="Unassembled WGS sequence"/>
</dbReference>
<dbReference type="AlphaFoldDB" id="A0A815UIZ7"/>
<evidence type="ECO:0000313" key="1">
    <source>
        <dbReference type="EMBL" id="CAF1523225.1"/>
    </source>
</evidence>
<name>A0A815UIZ7_9BILA</name>
<dbReference type="EMBL" id="CAJNOE010006323">
    <property type="protein sequence ID" value="CAF1523225.1"/>
    <property type="molecule type" value="Genomic_DNA"/>
</dbReference>
<proteinExistence type="predicted"/>
<comment type="caution">
    <text evidence="1">The sequence shown here is derived from an EMBL/GenBank/DDBJ whole genome shotgun (WGS) entry which is preliminary data.</text>
</comment>
<feature type="non-terminal residue" evidence="1">
    <location>
        <position position="1"/>
    </location>
</feature>
<evidence type="ECO:0000313" key="2">
    <source>
        <dbReference type="Proteomes" id="UP000663860"/>
    </source>
</evidence>
<accession>A0A815UIZ7</accession>
<protein>
    <submittedName>
        <fullName evidence="1">Uncharacterized protein</fullName>
    </submittedName>
</protein>
<reference evidence="1" key="1">
    <citation type="submission" date="2021-02" db="EMBL/GenBank/DDBJ databases">
        <authorList>
            <person name="Nowell W R."/>
        </authorList>
    </citation>
    <scope>NUCLEOTIDE SEQUENCE</scope>
</reference>